<sequence>MSAAEYARHDALGLAELLQRGELAPQELLETAIAAAQKLNPQLNAIVRPMHEIARARAAAPLSGPFAGVPFLVKDLCQEYAGVPTSYGTRVLKDERYAASEHAEMVQRWLRAGLVVFGRTNTPEFGAKGITEPEAWGPCRNPWNPAHTPGGSSGGSAAAVAAGIVPVAGANDGGGSIRLPAAHCGLFGLKPGRGRTPQGPRYVERMHGAVIDHVLTRSVRDSAAMLDATHGPEHGALFHVAPPERPYIDEVGRDPGRLKIGFTARSPIGTAVDPEAVQAVRDAAKLLESLGHHVEEAEPQIDGPQLGKDFITMWFATCAANMDDVRRGTGCRESDFELDTRAMAGFGRALRANLYVEGYLRWNEYARQLGDFHRRHDLFLTPSLALPPARIGEIRTPDWQQRALRILLALGLEGLLLKSDIVDQMVHENLKWVPFTQLANLTGVPAMSVPTHWTAAGLPLGVQFVAAPGGEGLLLRLAAQIEQAQPWAQRRPAIHLANS</sequence>
<dbReference type="InterPro" id="IPR000120">
    <property type="entry name" value="Amidase"/>
</dbReference>
<dbReference type="SUPFAM" id="SSF75304">
    <property type="entry name" value="Amidase signature (AS) enzymes"/>
    <property type="match status" value="1"/>
</dbReference>
<dbReference type="InterPro" id="IPR020556">
    <property type="entry name" value="Amidase_CS"/>
</dbReference>
<comment type="caution">
    <text evidence="3">The sequence shown here is derived from an EMBL/GenBank/DDBJ whole genome shotgun (WGS) entry which is preliminary data.</text>
</comment>
<evidence type="ECO:0000313" key="3">
    <source>
        <dbReference type="EMBL" id="NGY05397.1"/>
    </source>
</evidence>
<dbReference type="Proteomes" id="UP000472676">
    <property type="component" value="Unassembled WGS sequence"/>
</dbReference>
<dbReference type="PANTHER" id="PTHR11895:SF7">
    <property type="entry name" value="GLUTAMYL-TRNA(GLN) AMIDOTRANSFERASE SUBUNIT A, MITOCHONDRIAL"/>
    <property type="match status" value="1"/>
</dbReference>
<dbReference type="PROSITE" id="PS00571">
    <property type="entry name" value="AMIDASES"/>
    <property type="match status" value="1"/>
</dbReference>
<dbReference type="PANTHER" id="PTHR11895">
    <property type="entry name" value="TRANSAMIDASE"/>
    <property type="match status" value="1"/>
</dbReference>
<protein>
    <submittedName>
        <fullName evidence="3">Amidase</fullName>
    </submittedName>
</protein>
<comment type="similarity">
    <text evidence="1">Belongs to the amidase family.</text>
</comment>
<dbReference type="InterPro" id="IPR036928">
    <property type="entry name" value="AS_sf"/>
</dbReference>
<gene>
    <name evidence="3" type="ORF">G7Y85_11505</name>
</gene>
<evidence type="ECO:0000313" key="4">
    <source>
        <dbReference type="Proteomes" id="UP000472676"/>
    </source>
</evidence>
<proteinExistence type="inferred from homology"/>
<name>A0A6M2BTV6_9GAMM</name>
<feature type="domain" description="Amidase" evidence="2">
    <location>
        <begin position="27"/>
        <end position="475"/>
    </location>
</feature>
<dbReference type="GO" id="GO:0003824">
    <property type="term" value="F:catalytic activity"/>
    <property type="evidence" value="ECO:0007669"/>
    <property type="project" value="InterPro"/>
</dbReference>
<evidence type="ECO:0000256" key="1">
    <source>
        <dbReference type="ARBA" id="ARBA00009199"/>
    </source>
</evidence>
<accession>A0A6M2BTV6</accession>
<dbReference type="EMBL" id="JAAMOW010000005">
    <property type="protein sequence ID" value="NGY05397.1"/>
    <property type="molecule type" value="Genomic_DNA"/>
</dbReference>
<dbReference type="Pfam" id="PF01425">
    <property type="entry name" value="Amidase"/>
    <property type="match status" value="1"/>
</dbReference>
<dbReference type="InterPro" id="IPR023631">
    <property type="entry name" value="Amidase_dom"/>
</dbReference>
<evidence type="ECO:0000259" key="2">
    <source>
        <dbReference type="Pfam" id="PF01425"/>
    </source>
</evidence>
<organism evidence="3 4">
    <name type="scientific">Solimonas terrae</name>
    <dbReference type="NCBI Taxonomy" id="1396819"/>
    <lineage>
        <taxon>Bacteria</taxon>
        <taxon>Pseudomonadati</taxon>
        <taxon>Pseudomonadota</taxon>
        <taxon>Gammaproteobacteria</taxon>
        <taxon>Nevskiales</taxon>
        <taxon>Nevskiaceae</taxon>
        <taxon>Solimonas</taxon>
    </lineage>
</organism>
<keyword evidence="4" id="KW-1185">Reference proteome</keyword>
<dbReference type="Gene3D" id="3.90.1300.10">
    <property type="entry name" value="Amidase signature (AS) domain"/>
    <property type="match status" value="1"/>
</dbReference>
<dbReference type="AlphaFoldDB" id="A0A6M2BTV6"/>
<reference evidence="3 4" key="1">
    <citation type="journal article" date="2014" name="Int. J. Syst. Evol. Microbiol.">
        <title>Solimonas terrae sp. nov., isolated from soil.</title>
        <authorList>
            <person name="Kim S.J."/>
            <person name="Moon J.Y."/>
            <person name="Weon H.Y."/>
            <person name="Ahn J.H."/>
            <person name="Chen W.M."/>
            <person name="Kwon S.W."/>
        </authorList>
    </citation>
    <scope>NUCLEOTIDE SEQUENCE [LARGE SCALE GENOMIC DNA]</scope>
    <source>
        <strain evidence="3 4">KIS83-12</strain>
    </source>
</reference>